<dbReference type="Gene3D" id="3.30.300.30">
    <property type="match status" value="1"/>
</dbReference>
<dbReference type="InterPro" id="IPR020845">
    <property type="entry name" value="AMP-binding_CS"/>
</dbReference>
<dbReference type="InterPro" id="IPR050237">
    <property type="entry name" value="ATP-dep_AMP-bd_enzyme"/>
</dbReference>
<dbReference type="KEGG" id="mela:C6568_08375"/>
<reference evidence="3 4" key="1">
    <citation type="submission" date="2018-03" db="EMBL/GenBank/DDBJ databases">
        <title>Genome sequencing of Melaminivora sp.</title>
        <authorList>
            <person name="Kim S.-J."/>
            <person name="Heo J."/>
            <person name="Ahn J.-H."/>
            <person name="Kwon S.-W."/>
        </authorList>
    </citation>
    <scope>NUCLEOTIDE SEQUENCE [LARGE SCALE GENOMIC DNA]</scope>
    <source>
        <strain evidence="3 4">SC2-9</strain>
    </source>
</reference>
<dbReference type="RefSeq" id="WP_106683711.1">
    <property type="nucleotide sequence ID" value="NZ_CP027667.1"/>
</dbReference>
<proteinExistence type="predicted"/>
<dbReference type="Gene3D" id="3.40.50.12780">
    <property type="entry name" value="N-terminal domain of ligase-like"/>
    <property type="match status" value="1"/>
</dbReference>
<dbReference type="InterPro" id="IPR000873">
    <property type="entry name" value="AMP-dep_synth/lig_dom"/>
</dbReference>
<keyword evidence="4" id="KW-1185">Reference proteome</keyword>
<evidence type="ECO:0000313" key="3">
    <source>
        <dbReference type="EMBL" id="AVO49278.1"/>
    </source>
</evidence>
<organism evidence="3 4">
    <name type="scientific">Melaminivora suipulveris</name>
    <dbReference type="NCBI Taxonomy" id="2109913"/>
    <lineage>
        <taxon>Bacteria</taxon>
        <taxon>Pseudomonadati</taxon>
        <taxon>Pseudomonadota</taxon>
        <taxon>Betaproteobacteria</taxon>
        <taxon>Burkholderiales</taxon>
        <taxon>Comamonadaceae</taxon>
        <taxon>Melaminivora</taxon>
    </lineage>
</organism>
<name>A0A2R3QBW5_9BURK</name>
<sequence>MSERLHDLLARQVAHAPQRPFIHLPDGRSLSFADLGTLTDAAEGELRGIGVRAGDRVLVVAENCPEHAALILACSRVGAWSCGVNARMAAGEVDAFAHKADARVLYFTASSSASAAQHAARHAGVASVLPGMRRSAVASAATPEAPPLRDEVAALIFTSGTTGAPKGVMATHEGLVHFARVSAASRALGPGDRSYAFVPMTHIFGLATVLLASLAVGAELVMRPQFDPADLLDALAHHGVSQLQGPPALFSRLLAHMHEHGIEHPPAPALRYVYTGAGPLDLTLKRRVEAAFGQTLHHGYGLSEYAGSVHLTRLGEQRDDTSVGYAVEDGEVQVTDPASGRPLPVGERGELWIRGRGLMRGYFRDSAATAAVMRDGGWYASGDLGELHADGALFVVGRLKEMIIRSGFNVYPAEVELALNQLPGVQRSAVVGRPEGDGNEEVIAFVELRPGSSFDAAAARAHLRQQLAPYKLPAHIAVLPELPTSHNGKVLKRQLQQQAAALR</sequence>
<dbReference type="InterPro" id="IPR042099">
    <property type="entry name" value="ANL_N_sf"/>
</dbReference>
<dbReference type="InterPro" id="IPR025110">
    <property type="entry name" value="AMP-bd_C"/>
</dbReference>
<protein>
    <submittedName>
        <fullName evidence="3">O-succinylbenzoate--CoA ligase</fullName>
    </submittedName>
</protein>
<accession>A0A2R3QBW5</accession>
<dbReference type="Pfam" id="PF13193">
    <property type="entry name" value="AMP-binding_C"/>
    <property type="match status" value="1"/>
</dbReference>
<dbReference type="PANTHER" id="PTHR43767">
    <property type="entry name" value="LONG-CHAIN-FATTY-ACID--COA LIGASE"/>
    <property type="match status" value="1"/>
</dbReference>
<dbReference type="Proteomes" id="UP000237925">
    <property type="component" value="Chromosome"/>
</dbReference>
<dbReference type="InterPro" id="IPR045851">
    <property type="entry name" value="AMP-bd_C_sf"/>
</dbReference>
<gene>
    <name evidence="3" type="ORF">C6568_08375</name>
</gene>
<dbReference type="AlphaFoldDB" id="A0A2R3QBW5"/>
<dbReference type="SUPFAM" id="SSF56801">
    <property type="entry name" value="Acetyl-CoA synthetase-like"/>
    <property type="match status" value="1"/>
</dbReference>
<dbReference type="OrthoDB" id="9766486at2"/>
<evidence type="ECO:0000259" key="1">
    <source>
        <dbReference type="Pfam" id="PF00501"/>
    </source>
</evidence>
<dbReference type="EMBL" id="CP027667">
    <property type="protein sequence ID" value="AVO49278.1"/>
    <property type="molecule type" value="Genomic_DNA"/>
</dbReference>
<dbReference type="PANTHER" id="PTHR43767:SF1">
    <property type="entry name" value="NONRIBOSOMAL PEPTIDE SYNTHASE PES1 (EUROFUNG)-RELATED"/>
    <property type="match status" value="1"/>
</dbReference>
<dbReference type="GO" id="GO:0016878">
    <property type="term" value="F:acid-thiol ligase activity"/>
    <property type="evidence" value="ECO:0007669"/>
    <property type="project" value="UniProtKB-ARBA"/>
</dbReference>
<evidence type="ECO:0000313" key="4">
    <source>
        <dbReference type="Proteomes" id="UP000237925"/>
    </source>
</evidence>
<keyword evidence="3" id="KW-0436">Ligase</keyword>
<dbReference type="Pfam" id="PF00501">
    <property type="entry name" value="AMP-binding"/>
    <property type="match status" value="1"/>
</dbReference>
<feature type="domain" description="AMP-dependent synthetase/ligase" evidence="1">
    <location>
        <begin position="10"/>
        <end position="363"/>
    </location>
</feature>
<dbReference type="PROSITE" id="PS00455">
    <property type="entry name" value="AMP_BINDING"/>
    <property type="match status" value="1"/>
</dbReference>
<feature type="domain" description="AMP-binding enzyme C-terminal" evidence="2">
    <location>
        <begin position="414"/>
        <end position="489"/>
    </location>
</feature>
<evidence type="ECO:0000259" key="2">
    <source>
        <dbReference type="Pfam" id="PF13193"/>
    </source>
</evidence>